<reference evidence="3" key="1">
    <citation type="submission" date="2022-06" db="EMBL/GenBank/DDBJ databases">
        <authorList>
            <person name="Berger JAMES D."/>
            <person name="Berger JAMES D."/>
        </authorList>
    </citation>
    <scope>NUCLEOTIDE SEQUENCE [LARGE SCALE GENOMIC DNA]</scope>
</reference>
<keyword evidence="2" id="KW-0472">Membrane</keyword>
<organism evidence="3 4">
    <name type="scientific">Trichobilharzia regenti</name>
    <name type="common">Nasal bird schistosome</name>
    <dbReference type="NCBI Taxonomy" id="157069"/>
    <lineage>
        <taxon>Eukaryota</taxon>
        <taxon>Metazoa</taxon>
        <taxon>Spiralia</taxon>
        <taxon>Lophotrochozoa</taxon>
        <taxon>Platyhelminthes</taxon>
        <taxon>Trematoda</taxon>
        <taxon>Digenea</taxon>
        <taxon>Strigeidida</taxon>
        <taxon>Schistosomatoidea</taxon>
        <taxon>Schistosomatidae</taxon>
        <taxon>Trichobilharzia</taxon>
    </lineage>
</organism>
<evidence type="ECO:0000313" key="3">
    <source>
        <dbReference type="Proteomes" id="UP000050795"/>
    </source>
</evidence>
<dbReference type="AlphaFoldDB" id="A0AA85J113"/>
<evidence type="ECO:0000313" key="4">
    <source>
        <dbReference type="WBParaSite" id="TREG1_134100.1"/>
    </source>
</evidence>
<dbReference type="Proteomes" id="UP000050795">
    <property type="component" value="Unassembled WGS sequence"/>
</dbReference>
<evidence type="ECO:0000256" key="2">
    <source>
        <dbReference type="SAM" id="Phobius"/>
    </source>
</evidence>
<dbReference type="WBParaSite" id="TREG1_134100.1">
    <property type="protein sequence ID" value="TREG1_134100.1"/>
    <property type="gene ID" value="TREG1_134100"/>
</dbReference>
<feature type="region of interest" description="Disordered" evidence="1">
    <location>
        <begin position="677"/>
        <end position="712"/>
    </location>
</feature>
<sequence length="728" mass="79916">MFPSQPWLHDITMRIFITFLLVCTIMPQIFTKPLDIESDTPLTISFNPPADQVLLNEPLIIRCEVNTMNNERLDSSNKNILSGYSMFFLCPIAPWGKFCFHNCQSACVGENPGKCPYENELGLVKCRTVVTQEGHIFYEYTIPSLTKPWLGLDLSDSKNPNNNNNAGKDYENKKGFSCKTAGLKTPNIPLILAKPLLTTPKPVQPTLTTQPAKTLTVINPTNKSISDKGGKINQDAVNPKTQEDVNQSIRAINADLKAALTREILIVGAVIIVFISVIVNVFCCIRCALIRQYSKTKDRVHMQHLFCMAEEIRNARIVKQINGKGRSYRDRLESHQSPHYQQQQQQQQQQLRLTNLLHDGSTPGGGSSLLMMNKIQPQVNGYESYQPSVDYGSEYVTSLNCPVVGYSDNQSSGLPADMNLRYLPDGKSGNRQSMSAFSLVHGQLPMVWPNNNNNNSSDLHRRSISSVQRGGGNSISSHASQQQIAAAVTNFYLQHQQHFMELQNHLNNATAETSTVNQIGSEGMGSCFGSIGQPDSSILSDLNVIPTNSGGQDSGNGDSIITSNLVNNNSPVTMNRNNVNNNNNSNNVFLKGKSSPSRTSITTVNNQSNYLISTDHTFNPTNQISANFRNASPIVNRSQPIGSSQSQLAVLMNKLNYTNSSNPQILTNMCTNASTPVGTLNSQSDSGAGSGSGKVSIDSSENRINPSKNDYVIYNPSDMQLVDNKQPA</sequence>
<keyword evidence="2" id="KW-1133">Transmembrane helix</keyword>
<dbReference type="PANTHER" id="PTHR42264">
    <property type="entry name" value="EPHRIN_REC_LIKE DOMAIN-CONTAINING PROTEIN"/>
    <property type="match status" value="1"/>
</dbReference>
<keyword evidence="3" id="KW-1185">Reference proteome</keyword>
<feature type="compositionally biased region" description="Polar residues" evidence="1">
    <location>
        <begin position="697"/>
        <end position="708"/>
    </location>
</feature>
<protein>
    <submittedName>
        <fullName evidence="4">Uncharacterized protein</fullName>
    </submittedName>
</protein>
<proteinExistence type="predicted"/>
<accession>A0AA85J113</accession>
<evidence type="ECO:0000256" key="1">
    <source>
        <dbReference type="SAM" id="MobiDB-lite"/>
    </source>
</evidence>
<keyword evidence="2" id="KW-0812">Transmembrane</keyword>
<name>A0AA85J113_TRIRE</name>
<feature type="transmembrane region" description="Helical" evidence="2">
    <location>
        <begin position="264"/>
        <end position="289"/>
    </location>
</feature>
<reference evidence="4" key="2">
    <citation type="submission" date="2023-11" db="UniProtKB">
        <authorList>
            <consortium name="WormBaseParasite"/>
        </authorList>
    </citation>
    <scope>IDENTIFICATION</scope>
</reference>